<evidence type="ECO:0000313" key="2">
    <source>
        <dbReference type="EMBL" id="SDG58313.1"/>
    </source>
</evidence>
<feature type="transmembrane region" description="Helical" evidence="1">
    <location>
        <begin position="124"/>
        <end position="144"/>
    </location>
</feature>
<proteinExistence type="predicted"/>
<keyword evidence="2" id="KW-0863">Zinc-finger</keyword>
<dbReference type="STRING" id="1121419.SAMN05443529_104103"/>
<evidence type="ECO:0000256" key="1">
    <source>
        <dbReference type="SAM" id="Phobius"/>
    </source>
</evidence>
<keyword evidence="2" id="KW-0862">Zinc</keyword>
<keyword evidence="2" id="KW-0479">Metal-binding</keyword>
<dbReference type="EMBL" id="FNCP01000004">
    <property type="protein sequence ID" value="SDG58313.1"/>
    <property type="molecule type" value="Genomic_DNA"/>
</dbReference>
<gene>
    <name evidence="2" type="ORF">SAMN05443529_104103</name>
</gene>
<keyword evidence="1" id="KW-1133">Transmembrane helix</keyword>
<dbReference type="AlphaFoldDB" id="A0A1G7VEZ8"/>
<protein>
    <submittedName>
        <fullName evidence="2">Putative zinc-finger</fullName>
    </submittedName>
</protein>
<organism evidence="2 3">
    <name type="scientific">Desulfosporosinus hippei DSM 8344</name>
    <dbReference type="NCBI Taxonomy" id="1121419"/>
    <lineage>
        <taxon>Bacteria</taxon>
        <taxon>Bacillati</taxon>
        <taxon>Bacillota</taxon>
        <taxon>Clostridia</taxon>
        <taxon>Eubacteriales</taxon>
        <taxon>Desulfitobacteriaceae</taxon>
        <taxon>Desulfosporosinus</taxon>
    </lineage>
</organism>
<dbReference type="GO" id="GO:0008270">
    <property type="term" value="F:zinc ion binding"/>
    <property type="evidence" value="ECO:0007669"/>
    <property type="project" value="UniProtKB-KW"/>
</dbReference>
<accession>A0A1G7VEZ8</accession>
<feature type="transmembrane region" description="Helical" evidence="1">
    <location>
        <begin position="91"/>
        <end position="112"/>
    </location>
</feature>
<sequence length="150" mass="16978">MKVSCEIIRDLLPLVKDNVASEESINLVSEHLKNCESCKLEFGHEALPIQKEVDDKRVLVSIKKKLFLISSVLLFFGAFIGMAINKNTSSNFMPIVVVLLSTVFVGIMIFKFKWKGDKRVSRFFVGKAIGTMIVFAILGIYLLLKYLLQF</sequence>
<keyword evidence="1" id="KW-0812">Transmembrane</keyword>
<dbReference type="Proteomes" id="UP000198656">
    <property type="component" value="Unassembled WGS sequence"/>
</dbReference>
<dbReference type="OrthoDB" id="6194834at2"/>
<keyword evidence="1" id="KW-0472">Membrane</keyword>
<dbReference type="RefSeq" id="WP_092330735.1">
    <property type="nucleotide sequence ID" value="NZ_FNCP01000004.1"/>
</dbReference>
<feature type="transmembrane region" description="Helical" evidence="1">
    <location>
        <begin position="66"/>
        <end position="85"/>
    </location>
</feature>
<name>A0A1G7VEZ8_9FIRM</name>
<keyword evidence="3" id="KW-1185">Reference proteome</keyword>
<evidence type="ECO:0000313" key="3">
    <source>
        <dbReference type="Proteomes" id="UP000198656"/>
    </source>
</evidence>
<reference evidence="3" key="1">
    <citation type="submission" date="2016-10" db="EMBL/GenBank/DDBJ databases">
        <authorList>
            <person name="Varghese N."/>
            <person name="Submissions S."/>
        </authorList>
    </citation>
    <scope>NUCLEOTIDE SEQUENCE [LARGE SCALE GENOMIC DNA]</scope>
    <source>
        <strain evidence="3">DSM 8344</strain>
    </source>
</reference>